<organism evidence="4 5">
    <name type="scientific">Congregibacter litoralis KT71</name>
    <dbReference type="NCBI Taxonomy" id="314285"/>
    <lineage>
        <taxon>Bacteria</taxon>
        <taxon>Pseudomonadati</taxon>
        <taxon>Pseudomonadota</taxon>
        <taxon>Gammaproteobacteria</taxon>
        <taxon>Cellvibrionales</taxon>
        <taxon>Halieaceae</taxon>
        <taxon>Congregibacter</taxon>
    </lineage>
</organism>
<evidence type="ECO:0000256" key="1">
    <source>
        <dbReference type="ARBA" id="ARBA00022908"/>
    </source>
</evidence>
<keyword evidence="1" id="KW-0229">DNA integration</keyword>
<name>A4A8F7_9GAMM</name>
<reference evidence="4 5" key="1">
    <citation type="journal article" date="2007" name="Proc. Natl. Acad. Sci. U.S.A.">
        <title>Characterization of a marine gammaproteobacterium capable of aerobic anoxygenic photosynthesis.</title>
        <authorList>
            <person name="Fuchs B.M."/>
            <person name="Spring S."/>
            <person name="Teeling H."/>
            <person name="Quast C."/>
            <person name="Wulf J."/>
            <person name="Schattenhofer M."/>
            <person name="Yan S."/>
            <person name="Ferriera S."/>
            <person name="Johnson J."/>
            <person name="Glockner F.O."/>
            <person name="Amann R."/>
        </authorList>
    </citation>
    <scope>NUCLEOTIDE SEQUENCE [LARGE SCALE GENOMIC DNA]</scope>
    <source>
        <strain evidence="4">KT71</strain>
    </source>
</reference>
<dbReference type="SUPFAM" id="SSF56349">
    <property type="entry name" value="DNA breaking-rejoining enzymes"/>
    <property type="match status" value="1"/>
</dbReference>
<dbReference type="GO" id="GO:0006310">
    <property type="term" value="P:DNA recombination"/>
    <property type="evidence" value="ECO:0007669"/>
    <property type="project" value="UniProtKB-KW"/>
</dbReference>
<dbReference type="Pfam" id="PF00589">
    <property type="entry name" value="Phage_integrase"/>
    <property type="match status" value="1"/>
</dbReference>
<evidence type="ECO:0000313" key="5">
    <source>
        <dbReference type="Proteomes" id="UP000019205"/>
    </source>
</evidence>
<evidence type="ECO:0000313" key="4">
    <source>
        <dbReference type="EMBL" id="EAQ97952.1"/>
    </source>
</evidence>
<dbReference type="PROSITE" id="PS51898">
    <property type="entry name" value="TYR_RECOMBINASE"/>
    <property type="match status" value="1"/>
</dbReference>
<dbReference type="InterPro" id="IPR011010">
    <property type="entry name" value="DNA_brk_join_enz"/>
</dbReference>
<keyword evidence="2" id="KW-0233">DNA recombination</keyword>
<dbReference type="PANTHER" id="PTHR30349">
    <property type="entry name" value="PHAGE INTEGRASE-RELATED"/>
    <property type="match status" value="1"/>
</dbReference>
<dbReference type="eggNOG" id="COG0582">
    <property type="taxonomic scope" value="Bacteria"/>
</dbReference>
<accession>A4A8F7</accession>
<gene>
    <name evidence="4" type="ORF">KT71_15344</name>
</gene>
<protein>
    <submittedName>
        <fullName evidence="4">Integrase</fullName>
    </submittedName>
</protein>
<dbReference type="GO" id="GO:0003677">
    <property type="term" value="F:DNA binding"/>
    <property type="evidence" value="ECO:0007669"/>
    <property type="project" value="InterPro"/>
</dbReference>
<comment type="caution">
    <text evidence="4">The sequence shown here is derived from an EMBL/GenBank/DDBJ whole genome shotgun (WGS) entry which is preliminary data.</text>
</comment>
<dbReference type="GO" id="GO:0015074">
    <property type="term" value="P:DNA integration"/>
    <property type="evidence" value="ECO:0007669"/>
    <property type="project" value="UniProtKB-KW"/>
</dbReference>
<reference evidence="4 5" key="2">
    <citation type="journal article" date="2009" name="PLoS ONE">
        <title>The photosynthetic apparatus and its regulation in the aerobic gammaproteobacterium Congregibacter litoralis gen. nov., sp. nov.</title>
        <authorList>
            <person name="Spring S."/>
            <person name="Lunsdorf H."/>
            <person name="Fuchs B.M."/>
            <person name="Tindall B.J."/>
        </authorList>
    </citation>
    <scope>NUCLEOTIDE SEQUENCE [LARGE SCALE GENOMIC DNA]</scope>
    <source>
        <strain evidence="4">KT71</strain>
    </source>
</reference>
<dbReference type="InterPro" id="IPR050090">
    <property type="entry name" value="Tyrosine_recombinase_XerCD"/>
</dbReference>
<dbReference type="Gene3D" id="1.10.443.10">
    <property type="entry name" value="Intergrase catalytic core"/>
    <property type="match status" value="1"/>
</dbReference>
<dbReference type="AlphaFoldDB" id="A4A8F7"/>
<keyword evidence="5" id="KW-1185">Reference proteome</keyword>
<dbReference type="Proteomes" id="UP000019205">
    <property type="component" value="Chromosome"/>
</dbReference>
<sequence length="683" mass="77095">MSNQLDNEDLAQAINRPLEEEAKEAASAEFHELLDFSHGDLDGDSGSLLAKIEDDPTLSFRTSDQSSYNDNRWLYATRSGEKVIVTFTSRLAGGNELYKQLIYHLIPEFHPYGKVRSYRSTRTYSYACDYLDWYLLSPNGLDATPESIRTITVPMINRALDMARDEGIYRHYSFLYFILAFWISLSAQKLISRELRLDIPLNKVVTKARQKSVQEKVAAETQGWKPYTEGELSSMVEYALFWTEEAMPTLMEIRDFIVESLSVHKVGFLVRSKPDLEIEEMLGKKVKGVTVCGYETRPTKAKITSSSGRELEYDYIAYTWKNNYRVALDNVMQGILVLFSLITGLRSSELAELDFDDITQSGDGEYTVNVVRFKTSNDPNYFGEPDAIPLPDFLGEIITQFKQLREVEVHMRTRKVFYCAKGGKVASIMARSIQKSMKRIGEVTGIDGVHPHRFRKTIAEMLINRSERNIDVIRMLFGHRSYKMTLRYIARNPYIISSVAEAIETHYAQDFINLVSAVQGGGYSGSAAERIAAKSAEKPLLFKGKLLRMTIYNYIAYLIEAGEPVFIKRASVGVYCVSNDEYSADQLPPCLEGKCLSDGPIQPDTSNCKLDCKNAVVLSDAKGELEKNISFYRGLLDGGPGMLSRLSRREIERQIKINEVHLSNLGNTKCFGKASVVAGDVVQ</sequence>
<dbReference type="EMBL" id="AAOA02000001">
    <property type="protein sequence ID" value="EAQ97952.1"/>
    <property type="molecule type" value="Genomic_DNA"/>
</dbReference>
<dbReference type="InterPro" id="IPR002104">
    <property type="entry name" value="Integrase_catalytic"/>
</dbReference>
<evidence type="ECO:0000259" key="3">
    <source>
        <dbReference type="PROSITE" id="PS51898"/>
    </source>
</evidence>
<dbReference type="InterPro" id="IPR013762">
    <property type="entry name" value="Integrase-like_cat_sf"/>
</dbReference>
<evidence type="ECO:0000256" key="2">
    <source>
        <dbReference type="ARBA" id="ARBA00023172"/>
    </source>
</evidence>
<dbReference type="OrthoDB" id="8767990at2"/>
<proteinExistence type="predicted"/>
<feature type="domain" description="Tyr recombinase" evidence="3">
    <location>
        <begin position="306"/>
        <end position="508"/>
    </location>
</feature>
<dbReference type="HOGENOM" id="CLU_426322_0_0_6"/>
<dbReference type="RefSeq" id="WP_008295506.1">
    <property type="nucleotide sequence ID" value="NZ_CM002299.1"/>
</dbReference>
<dbReference type="STRING" id="314285.KT71_15344"/>